<dbReference type="Proteomes" id="UP000640489">
    <property type="component" value="Unassembled WGS sequence"/>
</dbReference>
<dbReference type="InterPro" id="IPR036052">
    <property type="entry name" value="TrpB-like_PALP_sf"/>
</dbReference>
<dbReference type="PANTHER" id="PTHR42937">
    <property type="match status" value="1"/>
</dbReference>
<dbReference type="RefSeq" id="WP_194704824.1">
    <property type="nucleotide sequence ID" value="NZ_JADKPN010000001.1"/>
</dbReference>
<evidence type="ECO:0000256" key="2">
    <source>
        <dbReference type="ARBA" id="ARBA00022898"/>
    </source>
</evidence>
<dbReference type="EC" id="4.3.1.15" evidence="4"/>
<keyword evidence="4" id="KW-0456">Lyase</keyword>
<reference evidence="4" key="1">
    <citation type="submission" date="2020-11" db="EMBL/GenBank/DDBJ databases">
        <title>Nocardioides sp. nov., isolated from Soil of Cynanchum wilfordii Hemsley rhizosphere.</title>
        <authorList>
            <person name="Lee J.-S."/>
            <person name="Suh M.K."/>
            <person name="Kim J.-S."/>
        </authorList>
    </citation>
    <scope>NUCLEOTIDE SEQUENCE</scope>
    <source>
        <strain evidence="4">KCTC 19275</strain>
    </source>
</reference>
<gene>
    <name evidence="4" type="ORF">ISU07_00635</name>
</gene>
<protein>
    <submittedName>
        <fullName evidence="4">Diaminopropionate ammonia-lyase</fullName>
        <ecNumber evidence="4">4.3.1.15</ecNumber>
    </submittedName>
</protein>
<evidence type="ECO:0000313" key="5">
    <source>
        <dbReference type="Proteomes" id="UP000640489"/>
    </source>
</evidence>
<accession>A0A930VBK4</accession>
<feature type="domain" description="Tryptophan synthase beta chain-like PALP" evidence="3">
    <location>
        <begin position="35"/>
        <end position="353"/>
    </location>
</feature>
<dbReference type="NCBIfam" id="NF006058">
    <property type="entry name" value="PRK08206.1"/>
    <property type="match status" value="1"/>
</dbReference>
<dbReference type="EMBL" id="JADKPN010000001">
    <property type="protein sequence ID" value="MBF4761617.1"/>
    <property type="molecule type" value="Genomic_DNA"/>
</dbReference>
<proteinExistence type="predicted"/>
<dbReference type="Pfam" id="PF00291">
    <property type="entry name" value="PALP"/>
    <property type="match status" value="1"/>
</dbReference>
<comment type="caution">
    <text evidence="4">The sequence shown here is derived from an EMBL/GenBank/DDBJ whole genome shotgun (WGS) entry which is preliminary data.</text>
</comment>
<dbReference type="SUPFAM" id="SSF53686">
    <property type="entry name" value="Tryptophan synthase beta subunit-like PLP-dependent enzymes"/>
    <property type="match status" value="1"/>
</dbReference>
<organism evidence="4 5">
    <name type="scientific">Nocardioides islandensis</name>
    <dbReference type="NCBI Taxonomy" id="433663"/>
    <lineage>
        <taxon>Bacteria</taxon>
        <taxon>Bacillati</taxon>
        <taxon>Actinomycetota</taxon>
        <taxon>Actinomycetes</taxon>
        <taxon>Propionibacteriales</taxon>
        <taxon>Nocardioidaceae</taxon>
        <taxon>Nocardioides</taxon>
    </lineage>
</organism>
<keyword evidence="2" id="KW-0663">Pyridoxal phosphate</keyword>
<comment type="cofactor">
    <cofactor evidence="1">
        <name>pyridoxal 5'-phosphate</name>
        <dbReference type="ChEBI" id="CHEBI:597326"/>
    </cofactor>
</comment>
<dbReference type="GO" id="GO:0008838">
    <property type="term" value="F:diaminopropionate ammonia-lyase activity"/>
    <property type="evidence" value="ECO:0007669"/>
    <property type="project" value="UniProtKB-EC"/>
</dbReference>
<keyword evidence="5" id="KW-1185">Reference proteome</keyword>
<dbReference type="InterPro" id="IPR001926">
    <property type="entry name" value="TrpB-like_PALP"/>
</dbReference>
<dbReference type="GO" id="GO:1901605">
    <property type="term" value="P:alpha-amino acid metabolic process"/>
    <property type="evidence" value="ECO:0007669"/>
    <property type="project" value="UniProtKB-ARBA"/>
</dbReference>
<dbReference type="PANTHER" id="PTHR42937:SF1">
    <property type="entry name" value="DIAMINOPROPIONATE AMMONIA-LYASE"/>
    <property type="match status" value="1"/>
</dbReference>
<dbReference type="Gene3D" id="3.40.50.1100">
    <property type="match status" value="2"/>
</dbReference>
<evidence type="ECO:0000259" key="3">
    <source>
        <dbReference type="Pfam" id="PF00291"/>
    </source>
</evidence>
<name>A0A930VBK4_9ACTN</name>
<dbReference type="AlphaFoldDB" id="A0A930VBK4"/>
<evidence type="ECO:0000313" key="4">
    <source>
        <dbReference type="EMBL" id="MBF4761617.1"/>
    </source>
</evidence>
<sequence length="368" mass="38033">MTTESIVFANPHADPALVRPGAADGIRAFHRSLPDYEPTPLVDAPALARRLGVASVHVKDESSRLGMPSFKILGASWATYRTLVDRLGLDVDDVKGLPALAELLDDHTLTLVAATDGNHGRAVARMARLLGQSAHILVPQDMVAERIEAIRGEGASVTVVDGTYDEAVAASAALADESSGDHVVISDTSWEGYVAVPGWVIDGYHTIVEEVLEQLAEPPTVVVTQMGVGAFAAAMIRGFVPTGARIIGSEPTKAACVLESIRAGECVQVDGALDSIMAGLNCGTPSPLAWPDLLAGLGHVAAVTDDDAEDAMRALADVGVVSGESGAAGLAALLAHGSQLGLTGTDRVLVVSTEGATDRAAYDRIVGR</sequence>
<evidence type="ECO:0000256" key="1">
    <source>
        <dbReference type="ARBA" id="ARBA00001933"/>
    </source>
</evidence>